<keyword evidence="2" id="KW-1185">Reference proteome</keyword>
<evidence type="ECO:0000313" key="2">
    <source>
        <dbReference type="Proteomes" id="UP001597383"/>
    </source>
</evidence>
<evidence type="ECO:0000313" key="1">
    <source>
        <dbReference type="EMBL" id="MFD2045679.1"/>
    </source>
</evidence>
<proteinExistence type="predicted"/>
<organism evidence="1 2">
    <name type="scientific">Ornithinibacillus salinisoli</name>
    <dbReference type="NCBI Taxonomy" id="1848459"/>
    <lineage>
        <taxon>Bacteria</taxon>
        <taxon>Bacillati</taxon>
        <taxon>Bacillota</taxon>
        <taxon>Bacilli</taxon>
        <taxon>Bacillales</taxon>
        <taxon>Bacillaceae</taxon>
        <taxon>Ornithinibacillus</taxon>
    </lineage>
</organism>
<dbReference type="EMBL" id="JBHUHQ010000020">
    <property type="protein sequence ID" value="MFD2045679.1"/>
    <property type="molecule type" value="Genomic_DNA"/>
</dbReference>
<protein>
    <submittedName>
        <fullName evidence="1">Histidine phosphatase family protein</fullName>
    </submittedName>
</protein>
<dbReference type="InterPro" id="IPR013078">
    <property type="entry name" value="His_Pase_superF_clade-1"/>
</dbReference>
<accession>A0ABW4W1S5</accession>
<dbReference type="InterPro" id="IPR050275">
    <property type="entry name" value="PGM_Phosphatase"/>
</dbReference>
<dbReference type="InterPro" id="IPR029033">
    <property type="entry name" value="His_PPase_superfam"/>
</dbReference>
<gene>
    <name evidence="1" type="ORF">ACFSJF_15490</name>
</gene>
<name>A0ABW4W1S5_9BACI</name>
<dbReference type="PANTHER" id="PTHR48100">
    <property type="entry name" value="BROAD-SPECIFICITY PHOSPHATASE YOR283W-RELATED"/>
    <property type="match status" value="1"/>
</dbReference>
<reference evidence="2" key="1">
    <citation type="journal article" date="2019" name="Int. J. Syst. Evol. Microbiol.">
        <title>The Global Catalogue of Microorganisms (GCM) 10K type strain sequencing project: providing services to taxonomists for standard genome sequencing and annotation.</title>
        <authorList>
            <consortium name="The Broad Institute Genomics Platform"/>
            <consortium name="The Broad Institute Genome Sequencing Center for Infectious Disease"/>
            <person name="Wu L."/>
            <person name="Ma J."/>
        </authorList>
    </citation>
    <scope>NUCLEOTIDE SEQUENCE [LARGE SCALE GENOMIC DNA]</scope>
    <source>
        <strain evidence="2">R28</strain>
    </source>
</reference>
<dbReference type="RefSeq" id="WP_377558321.1">
    <property type="nucleotide sequence ID" value="NZ_JBHUHQ010000020.1"/>
</dbReference>
<dbReference type="SUPFAM" id="SSF53254">
    <property type="entry name" value="Phosphoglycerate mutase-like"/>
    <property type="match status" value="1"/>
</dbReference>
<dbReference type="PANTHER" id="PTHR48100:SF59">
    <property type="entry name" value="ADENOSYLCOBALAMIN_ALPHA-RIBAZOLE PHOSPHATASE"/>
    <property type="match status" value="1"/>
</dbReference>
<dbReference type="InterPro" id="IPR001345">
    <property type="entry name" value="PG/BPGM_mutase_AS"/>
</dbReference>
<sequence length="192" mass="21756">MTSICLIRHGETNWNAAGRIQGKTDIPLNEKGIEQAENCGASLHPSDYDVLISSPLKRAKNTAEIINKYLNLPILEIKEFQERSFGDAEGLTIEERKLRFPDGQYPNQEEREAFSQRVMGAIEEVKRRFPDKRVLVVAHGAVINQILSILSNGEIGSGKTKLMNTCISNIHFHEEQWCIKNYNQIDHLAKIV</sequence>
<dbReference type="Pfam" id="PF00300">
    <property type="entry name" value="His_Phos_1"/>
    <property type="match status" value="1"/>
</dbReference>
<dbReference type="SMART" id="SM00855">
    <property type="entry name" value="PGAM"/>
    <property type="match status" value="1"/>
</dbReference>
<dbReference type="Gene3D" id="3.40.50.1240">
    <property type="entry name" value="Phosphoglycerate mutase-like"/>
    <property type="match status" value="1"/>
</dbReference>
<dbReference type="Proteomes" id="UP001597383">
    <property type="component" value="Unassembled WGS sequence"/>
</dbReference>
<dbReference type="PROSITE" id="PS00175">
    <property type="entry name" value="PG_MUTASE"/>
    <property type="match status" value="1"/>
</dbReference>
<comment type="caution">
    <text evidence="1">The sequence shown here is derived from an EMBL/GenBank/DDBJ whole genome shotgun (WGS) entry which is preliminary data.</text>
</comment>
<dbReference type="CDD" id="cd07067">
    <property type="entry name" value="HP_PGM_like"/>
    <property type="match status" value="1"/>
</dbReference>